<dbReference type="EMBL" id="CP089982">
    <property type="protein sequence ID" value="WXA94803.1"/>
    <property type="molecule type" value="Genomic_DNA"/>
</dbReference>
<reference evidence="1 2" key="1">
    <citation type="submission" date="2021-12" db="EMBL/GenBank/DDBJ databases">
        <title>Discovery of the Pendulisporaceae a myxobacterial family with distinct sporulation behavior and unique specialized metabolism.</title>
        <authorList>
            <person name="Garcia R."/>
            <person name="Popoff A."/>
            <person name="Bader C.D."/>
            <person name="Loehr J."/>
            <person name="Walesch S."/>
            <person name="Walt C."/>
            <person name="Boldt J."/>
            <person name="Bunk B."/>
            <person name="Haeckl F.J.F.P.J."/>
            <person name="Gunesch A.P."/>
            <person name="Birkelbach J."/>
            <person name="Nuebel U."/>
            <person name="Pietschmann T."/>
            <person name="Bach T."/>
            <person name="Mueller R."/>
        </authorList>
    </citation>
    <scope>NUCLEOTIDE SEQUENCE [LARGE SCALE GENOMIC DNA]</scope>
    <source>
        <strain evidence="1 2">MSr12523</strain>
    </source>
</reference>
<evidence type="ECO:0000313" key="2">
    <source>
        <dbReference type="Proteomes" id="UP001379533"/>
    </source>
</evidence>
<gene>
    <name evidence="1" type="ORF">LZC95_51330</name>
</gene>
<proteinExistence type="predicted"/>
<protein>
    <submittedName>
        <fullName evidence="1">Uncharacterized protein</fullName>
    </submittedName>
</protein>
<name>A0ABZ2K7Z3_9BACT</name>
<dbReference type="RefSeq" id="WP_394845413.1">
    <property type="nucleotide sequence ID" value="NZ_CP089982.1"/>
</dbReference>
<accession>A0ABZ2K7Z3</accession>
<dbReference type="Proteomes" id="UP001379533">
    <property type="component" value="Chromosome"/>
</dbReference>
<evidence type="ECO:0000313" key="1">
    <source>
        <dbReference type="EMBL" id="WXA94803.1"/>
    </source>
</evidence>
<organism evidence="1 2">
    <name type="scientific">Pendulispora brunnea</name>
    <dbReference type="NCBI Taxonomy" id="2905690"/>
    <lineage>
        <taxon>Bacteria</taxon>
        <taxon>Pseudomonadati</taxon>
        <taxon>Myxococcota</taxon>
        <taxon>Myxococcia</taxon>
        <taxon>Myxococcales</taxon>
        <taxon>Sorangiineae</taxon>
        <taxon>Pendulisporaceae</taxon>
        <taxon>Pendulispora</taxon>
    </lineage>
</organism>
<keyword evidence="2" id="KW-1185">Reference proteome</keyword>
<sequence>MGIVQEGLKVPAKVVGAATDLLIGKKPADDKVVTAVTNYIRAVDKGNLISMKEISRGLQDVGPSDLSQQAKSRIRAEVDTATKTVFAKYAKEGSYHPMNREIQLFRGHVRRLTS</sequence>